<dbReference type="WBParaSite" id="SVE_1045200.1">
    <property type="protein sequence ID" value="SVE_1045200.1"/>
    <property type="gene ID" value="SVE_1045200"/>
</dbReference>
<dbReference type="Proteomes" id="UP000035680">
    <property type="component" value="Unassembled WGS sequence"/>
</dbReference>
<dbReference type="AlphaFoldDB" id="A0A0K0FN72"/>
<sequence>MVPTATKLSSPKTVLSILRYAHHNSSTAKPNTALFKKINELASAGKWDNINNAPKLLLCGSSRREASNVFSFLVGPTASIIETTPWRQHLKFLRNIGIFFLTATVLGKSYELFVPETYRLKVKYAPKHHDEHH</sequence>
<name>A0A0K0FN72_STRVS</name>
<reference evidence="1" key="1">
    <citation type="submission" date="2014-07" db="EMBL/GenBank/DDBJ databases">
        <authorList>
            <person name="Martin A.A"/>
            <person name="De Silva N."/>
        </authorList>
    </citation>
    <scope>NUCLEOTIDE SEQUENCE</scope>
</reference>
<proteinExistence type="predicted"/>
<protein>
    <submittedName>
        <fullName evidence="2">Cytochrome b-c1 complex subunit 8</fullName>
    </submittedName>
</protein>
<keyword evidence="1" id="KW-1185">Reference proteome</keyword>
<organism evidence="1 2">
    <name type="scientific">Strongyloides venezuelensis</name>
    <name type="common">Threadworm</name>
    <dbReference type="NCBI Taxonomy" id="75913"/>
    <lineage>
        <taxon>Eukaryota</taxon>
        <taxon>Metazoa</taxon>
        <taxon>Ecdysozoa</taxon>
        <taxon>Nematoda</taxon>
        <taxon>Chromadorea</taxon>
        <taxon>Rhabditida</taxon>
        <taxon>Tylenchina</taxon>
        <taxon>Panagrolaimomorpha</taxon>
        <taxon>Strongyloidoidea</taxon>
        <taxon>Strongyloididae</taxon>
        <taxon>Strongyloides</taxon>
    </lineage>
</organism>
<evidence type="ECO:0000313" key="1">
    <source>
        <dbReference type="Proteomes" id="UP000035680"/>
    </source>
</evidence>
<dbReference type="STRING" id="75913.A0A0K0FN72"/>
<evidence type="ECO:0000313" key="2">
    <source>
        <dbReference type="WBParaSite" id="SVE_1045200.1"/>
    </source>
</evidence>
<accession>A0A0K0FN72</accession>
<reference evidence="2" key="2">
    <citation type="submission" date="2015-08" db="UniProtKB">
        <authorList>
            <consortium name="WormBaseParasite"/>
        </authorList>
    </citation>
    <scope>IDENTIFICATION</scope>
</reference>